<accession>A0A0A9BEA2</accession>
<sequence>MAGRADRGRKAWIVA</sequence>
<reference evidence="1" key="1">
    <citation type="submission" date="2014-09" db="EMBL/GenBank/DDBJ databases">
        <authorList>
            <person name="Magalhaes I.L.F."/>
            <person name="Oliveira U."/>
            <person name="Santos F.R."/>
            <person name="Vidigal T.H.D.A."/>
            <person name="Brescovit A.D."/>
            <person name="Santos A.J."/>
        </authorList>
    </citation>
    <scope>NUCLEOTIDE SEQUENCE</scope>
    <source>
        <tissue evidence="1">Shoot tissue taken approximately 20 cm above the soil surface</tissue>
    </source>
</reference>
<reference evidence="1" key="2">
    <citation type="journal article" date="2015" name="Data Brief">
        <title>Shoot transcriptome of the giant reed, Arundo donax.</title>
        <authorList>
            <person name="Barrero R.A."/>
            <person name="Guerrero F.D."/>
            <person name="Moolhuijzen P."/>
            <person name="Goolsby J.A."/>
            <person name="Tidwell J."/>
            <person name="Bellgard S.E."/>
            <person name="Bellgard M.I."/>
        </authorList>
    </citation>
    <scope>NUCLEOTIDE SEQUENCE</scope>
    <source>
        <tissue evidence="1">Shoot tissue taken approximately 20 cm above the soil surface</tissue>
    </source>
</reference>
<dbReference type="EMBL" id="GBRH01240303">
    <property type="protein sequence ID" value="JAD57592.1"/>
    <property type="molecule type" value="Transcribed_RNA"/>
</dbReference>
<organism evidence="1">
    <name type="scientific">Arundo donax</name>
    <name type="common">Giant reed</name>
    <name type="synonym">Donax arundinaceus</name>
    <dbReference type="NCBI Taxonomy" id="35708"/>
    <lineage>
        <taxon>Eukaryota</taxon>
        <taxon>Viridiplantae</taxon>
        <taxon>Streptophyta</taxon>
        <taxon>Embryophyta</taxon>
        <taxon>Tracheophyta</taxon>
        <taxon>Spermatophyta</taxon>
        <taxon>Magnoliopsida</taxon>
        <taxon>Liliopsida</taxon>
        <taxon>Poales</taxon>
        <taxon>Poaceae</taxon>
        <taxon>PACMAD clade</taxon>
        <taxon>Arundinoideae</taxon>
        <taxon>Arundineae</taxon>
        <taxon>Arundo</taxon>
    </lineage>
</organism>
<proteinExistence type="predicted"/>
<name>A0A0A9BEA2_ARUDO</name>
<protein>
    <submittedName>
        <fullName evidence="1">Uncharacterized protein</fullName>
    </submittedName>
</protein>
<evidence type="ECO:0000313" key="1">
    <source>
        <dbReference type="EMBL" id="JAD57592.1"/>
    </source>
</evidence>